<proteinExistence type="predicted"/>
<feature type="region of interest" description="Disordered" evidence="1">
    <location>
        <begin position="141"/>
        <end position="161"/>
    </location>
</feature>
<dbReference type="AlphaFoldDB" id="M1YVE2"/>
<dbReference type="RefSeq" id="WP_005006149.1">
    <property type="nucleotide sequence ID" value="NZ_HG422173.1"/>
</dbReference>
<comment type="caution">
    <text evidence="2">The sequence shown here is derived from an EMBL/GenBank/DDBJ whole genome shotgun (WGS) entry which is preliminary data.</text>
</comment>
<accession>M1YVE2</accession>
<dbReference type="Proteomes" id="UP000011704">
    <property type="component" value="Unassembled WGS sequence"/>
</dbReference>
<dbReference type="HOGENOM" id="CLU_1641935_0_0_0"/>
<evidence type="ECO:0000256" key="1">
    <source>
        <dbReference type="SAM" id="MobiDB-lite"/>
    </source>
</evidence>
<evidence type="ECO:0000313" key="3">
    <source>
        <dbReference type="Proteomes" id="UP000011704"/>
    </source>
</evidence>
<dbReference type="InParanoid" id="M1YVE2"/>
<dbReference type="STRING" id="1266370.NITGR_130038"/>
<name>M1YVE2_NITG3</name>
<organism evidence="2 3">
    <name type="scientific">Nitrospina gracilis (strain 3/211)</name>
    <dbReference type="NCBI Taxonomy" id="1266370"/>
    <lineage>
        <taxon>Bacteria</taxon>
        <taxon>Pseudomonadati</taxon>
        <taxon>Nitrospinota/Tectimicrobiota group</taxon>
        <taxon>Nitrospinota</taxon>
        <taxon>Nitrospinia</taxon>
        <taxon>Nitrospinales</taxon>
        <taxon>Nitrospinaceae</taxon>
        <taxon>Nitrospina</taxon>
    </lineage>
</organism>
<sequence length="161" mass="17779">MSHYILLNGWMGADQDEATDKMARVFRLSNEEAGPIVDLLANGNPWQFEYQVSDQQTEVAKNFLTDLGFEVETIPAIVKGGAPEPMPQEMAAPAKKAKGGMLGGLMAKLSGLFSRKKKKAEPEMEAAAMDHSMDMDAEMNQDMEAGMDEDFGFEEQPKRDD</sequence>
<reference evidence="2 3" key="1">
    <citation type="journal article" date="2013" name="Front. Microbiol.">
        <title>The genome of Nitrospina gracilis illuminates the metabolism and evolution of the major marine nitrite oxidizer.</title>
        <authorList>
            <person name="Luecker S."/>
            <person name="Nowka B."/>
            <person name="Rattei T."/>
            <person name="Spieck E."/>
            <person name="and Daims H."/>
        </authorList>
    </citation>
    <scope>NUCLEOTIDE SEQUENCE [LARGE SCALE GENOMIC DNA]</scope>
    <source>
        <strain evidence="2 3">3/211</strain>
    </source>
</reference>
<dbReference type="EMBL" id="CAQJ01000015">
    <property type="protein sequence ID" value="CCQ89572.1"/>
    <property type="molecule type" value="Genomic_DNA"/>
</dbReference>
<keyword evidence="3" id="KW-1185">Reference proteome</keyword>
<protein>
    <submittedName>
        <fullName evidence="2">Uncharacterized protein</fullName>
    </submittedName>
</protein>
<evidence type="ECO:0000313" key="2">
    <source>
        <dbReference type="EMBL" id="CCQ89572.1"/>
    </source>
</evidence>
<feature type="compositionally biased region" description="Acidic residues" evidence="1">
    <location>
        <begin position="141"/>
        <end position="153"/>
    </location>
</feature>
<gene>
    <name evidence="2" type="ORF">NITGR_130038</name>
</gene>